<name>A0A848H6Z0_9BURK</name>
<keyword evidence="5" id="KW-0547">Nucleotide-binding</keyword>
<dbReference type="InterPro" id="IPR003661">
    <property type="entry name" value="HisK_dim/P_dom"/>
</dbReference>
<dbReference type="SUPFAM" id="SSF55874">
    <property type="entry name" value="ATPase domain of HSP90 chaperone/DNA topoisomerase II/histidine kinase"/>
    <property type="match status" value="1"/>
</dbReference>
<reference evidence="15 16" key="1">
    <citation type="submission" date="2020-04" db="EMBL/GenBank/DDBJ databases">
        <title>Ramlibacter sp. G-1-2-2 isolated from soil.</title>
        <authorList>
            <person name="Dahal R.H."/>
        </authorList>
    </citation>
    <scope>NUCLEOTIDE SEQUENCE [LARGE SCALE GENOMIC DNA]</scope>
    <source>
        <strain evidence="15 16">G-1-2-2</strain>
    </source>
</reference>
<feature type="domain" description="Histidine kinase" evidence="11">
    <location>
        <begin position="604"/>
        <end position="825"/>
    </location>
</feature>
<organism evidence="15 16">
    <name type="scientific">Ramlibacter agri</name>
    <dbReference type="NCBI Taxonomy" id="2728837"/>
    <lineage>
        <taxon>Bacteria</taxon>
        <taxon>Pseudomonadati</taxon>
        <taxon>Pseudomonadota</taxon>
        <taxon>Betaproteobacteria</taxon>
        <taxon>Burkholderiales</taxon>
        <taxon>Comamonadaceae</taxon>
        <taxon>Ramlibacter</taxon>
    </lineage>
</organism>
<dbReference type="GO" id="GO:0005524">
    <property type="term" value="F:ATP binding"/>
    <property type="evidence" value="ECO:0007669"/>
    <property type="project" value="UniProtKB-KW"/>
</dbReference>
<dbReference type="SUPFAM" id="SSF55781">
    <property type="entry name" value="GAF domain-like"/>
    <property type="match status" value="2"/>
</dbReference>
<dbReference type="PROSITE" id="PS50113">
    <property type="entry name" value="PAC"/>
    <property type="match status" value="2"/>
</dbReference>
<evidence type="ECO:0000256" key="4">
    <source>
        <dbReference type="ARBA" id="ARBA00022679"/>
    </source>
</evidence>
<proteinExistence type="predicted"/>
<comment type="caution">
    <text evidence="15">The sequence shown here is derived from an EMBL/GenBank/DDBJ whole genome shotgun (WGS) entry which is preliminary data.</text>
</comment>
<dbReference type="GO" id="GO:0000155">
    <property type="term" value="F:phosphorelay sensor kinase activity"/>
    <property type="evidence" value="ECO:0007669"/>
    <property type="project" value="InterPro"/>
</dbReference>
<dbReference type="AlphaFoldDB" id="A0A848H6Z0"/>
<keyword evidence="10" id="KW-0472">Membrane</keyword>
<dbReference type="CDD" id="cd00156">
    <property type="entry name" value="REC"/>
    <property type="match status" value="1"/>
</dbReference>
<dbReference type="InterPro" id="IPR029016">
    <property type="entry name" value="GAF-like_dom_sf"/>
</dbReference>
<dbReference type="CDD" id="cd00082">
    <property type="entry name" value="HisKA"/>
    <property type="match status" value="1"/>
</dbReference>
<evidence type="ECO:0000313" key="15">
    <source>
        <dbReference type="EMBL" id="NML45271.1"/>
    </source>
</evidence>
<keyword evidence="10" id="KW-1133">Transmembrane helix</keyword>
<dbReference type="Pfam" id="PF00989">
    <property type="entry name" value="PAS"/>
    <property type="match status" value="1"/>
</dbReference>
<dbReference type="Gene3D" id="3.30.450.40">
    <property type="match status" value="1"/>
</dbReference>
<keyword evidence="3 9" id="KW-0597">Phosphoprotein</keyword>
<dbReference type="SMART" id="SM00091">
    <property type="entry name" value="PAS"/>
    <property type="match status" value="2"/>
</dbReference>
<dbReference type="InterPro" id="IPR000014">
    <property type="entry name" value="PAS"/>
</dbReference>
<dbReference type="EC" id="2.7.13.3" evidence="2"/>
<comment type="catalytic activity">
    <reaction evidence="1">
        <text>ATP + protein L-histidine = ADP + protein N-phospho-L-histidine.</text>
        <dbReference type="EC" id="2.7.13.3"/>
    </reaction>
</comment>
<dbReference type="Gene3D" id="3.40.50.2300">
    <property type="match status" value="1"/>
</dbReference>
<evidence type="ECO:0000259" key="14">
    <source>
        <dbReference type="PROSITE" id="PS50113"/>
    </source>
</evidence>
<dbReference type="InterPro" id="IPR036890">
    <property type="entry name" value="HATPase_C_sf"/>
</dbReference>
<dbReference type="EMBL" id="JABBFX010000001">
    <property type="protein sequence ID" value="NML45271.1"/>
    <property type="molecule type" value="Genomic_DNA"/>
</dbReference>
<evidence type="ECO:0000256" key="1">
    <source>
        <dbReference type="ARBA" id="ARBA00000085"/>
    </source>
</evidence>
<evidence type="ECO:0000259" key="11">
    <source>
        <dbReference type="PROSITE" id="PS50109"/>
    </source>
</evidence>
<dbReference type="SUPFAM" id="SSF52172">
    <property type="entry name" value="CheY-like"/>
    <property type="match status" value="1"/>
</dbReference>
<evidence type="ECO:0000256" key="10">
    <source>
        <dbReference type="SAM" id="Phobius"/>
    </source>
</evidence>
<dbReference type="SUPFAM" id="SSF55785">
    <property type="entry name" value="PYP-like sensor domain (PAS domain)"/>
    <property type="match status" value="2"/>
</dbReference>
<feature type="modified residue" description="4-aspartylphosphate" evidence="9">
    <location>
        <position position="900"/>
    </location>
</feature>
<dbReference type="InterPro" id="IPR001789">
    <property type="entry name" value="Sig_transdc_resp-reg_receiver"/>
</dbReference>
<dbReference type="Pfam" id="PF00072">
    <property type="entry name" value="Response_reg"/>
    <property type="match status" value="1"/>
</dbReference>
<dbReference type="PROSITE" id="PS50112">
    <property type="entry name" value="PAS"/>
    <property type="match status" value="2"/>
</dbReference>
<evidence type="ECO:0000256" key="5">
    <source>
        <dbReference type="ARBA" id="ARBA00022741"/>
    </source>
</evidence>
<evidence type="ECO:0000313" key="16">
    <source>
        <dbReference type="Proteomes" id="UP000541185"/>
    </source>
</evidence>
<keyword evidence="7" id="KW-0067">ATP-binding</keyword>
<dbReference type="Gene3D" id="1.10.287.130">
    <property type="match status" value="1"/>
</dbReference>
<dbReference type="InterPro" id="IPR004358">
    <property type="entry name" value="Sig_transdc_His_kin-like_C"/>
</dbReference>
<feature type="domain" description="PAC" evidence="14">
    <location>
        <begin position="411"/>
        <end position="461"/>
    </location>
</feature>
<dbReference type="Pfam" id="PF08448">
    <property type="entry name" value="PAS_4"/>
    <property type="match status" value="1"/>
</dbReference>
<dbReference type="InterPro" id="IPR035965">
    <property type="entry name" value="PAS-like_dom_sf"/>
</dbReference>
<feature type="domain" description="PAC" evidence="14">
    <location>
        <begin position="534"/>
        <end position="584"/>
    </location>
</feature>
<dbReference type="SMART" id="SM00388">
    <property type="entry name" value="HisKA"/>
    <property type="match status" value="1"/>
</dbReference>
<keyword evidence="4" id="KW-0808">Transferase</keyword>
<evidence type="ECO:0000256" key="2">
    <source>
        <dbReference type="ARBA" id="ARBA00012438"/>
    </source>
</evidence>
<feature type="domain" description="PAS" evidence="13">
    <location>
        <begin position="462"/>
        <end position="532"/>
    </location>
</feature>
<dbReference type="Proteomes" id="UP000541185">
    <property type="component" value="Unassembled WGS sequence"/>
</dbReference>
<dbReference type="NCBIfam" id="TIGR00229">
    <property type="entry name" value="sensory_box"/>
    <property type="match status" value="2"/>
</dbReference>
<dbReference type="InterPro" id="IPR013767">
    <property type="entry name" value="PAS_fold"/>
</dbReference>
<dbReference type="Gene3D" id="3.30.565.10">
    <property type="entry name" value="Histidine kinase-like ATPase, C-terminal domain"/>
    <property type="match status" value="1"/>
</dbReference>
<dbReference type="InterPro" id="IPR005467">
    <property type="entry name" value="His_kinase_dom"/>
</dbReference>
<evidence type="ECO:0000256" key="8">
    <source>
        <dbReference type="ARBA" id="ARBA00023012"/>
    </source>
</evidence>
<dbReference type="InterPro" id="IPR000700">
    <property type="entry name" value="PAS-assoc_C"/>
</dbReference>
<dbReference type="InterPro" id="IPR003594">
    <property type="entry name" value="HATPase_dom"/>
</dbReference>
<dbReference type="RefSeq" id="WP_169419353.1">
    <property type="nucleotide sequence ID" value="NZ_JABBFX010000001.1"/>
</dbReference>
<evidence type="ECO:0000256" key="9">
    <source>
        <dbReference type="PROSITE-ProRule" id="PRU00169"/>
    </source>
</evidence>
<dbReference type="SMART" id="SM00387">
    <property type="entry name" value="HATPase_c"/>
    <property type="match status" value="1"/>
</dbReference>
<keyword evidence="8" id="KW-0902">Two-component regulatory system</keyword>
<dbReference type="PANTHER" id="PTHR43065:SF46">
    <property type="entry name" value="C4-DICARBOXYLATE TRANSPORT SENSOR PROTEIN DCTB"/>
    <property type="match status" value="1"/>
</dbReference>
<evidence type="ECO:0000259" key="12">
    <source>
        <dbReference type="PROSITE" id="PS50110"/>
    </source>
</evidence>
<dbReference type="Gene3D" id="3.30.450.20">
    <property type="entry name" value="PAS domain"/>
    <property type="match status" value="2"/>
</dbReference>
<gene>
    <name evidence="15" type="ORF">HHL11_16070</name>
</gene>
<dbReference type="SUPFAM" id="SSF47384">
    <property type="entry name" value="Homodimeric domain of signal transducing histidine kinase"/>
    <property type="match status" value="1"/>
</dbReference>
<feature type="transmembrane region" description="Helical" evidence="10">
    <location>
        <begin position="30"/>
        <end position="51"/>
    </location>
</feature>
<keyword evidence="16" id="KW-1185">Reference proteome</keyword>
<dbReference type="CDD" id="cd00130">
    <property type="entry name" value="PAS"/>
    <property type="match status" value="2"/>
</dbReference>
<evidence type="ECO:0000259" key="13">
    <source>
        <dbReference type="PROSITE" id="PS50112"/>
    </source>
</evidence>
<dbReference type="Pfam" id="PF02518">
    <property type="entry name" value="HATPase_c"/>
    <property type="match status" value="1"/>
</dbReference>
<dbReference type="PROSITE" id="PS50110">
    <property type="entry name" value="RESPONSE_REGULATORY"/>
    <property type="match status" value="1"/>
</dbReference>
<evidence type="ECO:0000256" key="6">
    <source>
        <dbReference type="ARBA" id="ARBA00022777"/>
    </source>
</evidence>
<evidence type="ECO:0000256" key="7">
    <source>
        <dbReference type="ARBA" id="ARBA00022840"/>
    </source>
</evidence>
<feature type="domain" description="Response regulatory" evidence="12">
    <location>
        <begin position="849"/>
        <end position="965"/>
    </location>
</feature>
<dbReference type="PRINTS" id="PR00344">
    <property type="entry name" value="BCTRLSENSOR"/>
</dbReference>
<dbReference type="SMART" id="SM00448">
    <property type="entry name" value="REC"/>
    <property type="match status" value="1"/>
</dbReference>
<keyword evidence="6" id="KW-0418">Kinase</keyword>
<sequence length="971" mass="105067">MSTRTDQDRPPADALARLALSTARATGPDLLAVLVHELAAALAMPLVLLAVPALDARRTLRTLAVSLDGRSQPNFHLPCKALAGLPTFPSGYQFAAAGALPQLPPRSLFARERMDAVAVLPLTDSCGEALGLLVAMDRQPVPLRAAACIEAMLALVGARAAAEIERARTGETLRAVALAVSESRSGSVFDELVRLLASILQVDVAFIAQPEPAQPGAMRMLALYCGGKVLQDIRYPLAGSPCATVLGHSFRAYPSGVQALFPADLDLRELGSDSYAGHPLVGLDGTPLGIVSVASRQPLAHLDRVKSTLKIFAVRAAAEVERLRAGEAQKQALEGLRQREAQYRAIFESAVDGLFLWNEDLRVVDANPAALALYGYGRDEVVGHSFPRSMPETYVRERLEWVRRALAGQATHLETTVLRPDGSSFEADLRVLPFSHQGRPHALAVVRDISERRQRERELQRSEEQYRSIFNASLDAMVLRAADFSIVDVNDTYQAWTGLTRSEVLGVARVIANPPEVREKIRRLHEEALAGATIRLETQLSHRDGRRRELELRGVPITHRGQPHVLYMGRDITERVAAEHKRSELERQLRQAQKMEAIGQLTGGLAHDFNNLLTSVLGYLAMAQEHAGDARLGHDLDQAQLAAERAREHVAQLLAFSRPRRGERKLLAASQVAGEALQLLRPNLPSSIVVESELAAEAPVLADPVQFEQVLLNLCLNARDAIGEQGTIRLRTFHAAAFGHCASCGARVEGQRWVAFEVADDGRGMSPDVVDRMFEPFFTTKDSGRGTGMGLAMVHGIVHDHGGHVLVATAPGGGSSFRVLLPATGEADDAAGPAAARAAAATLPPLRGRVLLVEDEPFVNRFMQDLMRSWGLEVVPEHDALAAARRLEAPGEAFALLLTDHTMPGMTGLALARHAHRQRPGLPVLMYTGNALAISDEELAASGVHTLLRKPVDCYVLRPLLGELLARGPAA</sequence>
<dbReference type="Pfam" id="PF00512">
    <property type="entry name" value="HisKA"/>
    <property type="match status" value="1"/>
</dbReference>
<protein>
    <recommendedName>
        <fullName evidence="2">histidine kinase</fullName>
        <ecNumber evidence="2">2.7.13.3</ecNumber>
    </recommendedName>
</protein>
<feature type="domain" description="PAS" evidence="13">
    <location>
        <begin position="339"/>
        <end position="409"/>
    </location>
</feature>
<accession>A0A848H6Z0</accession>
<dbReference type="PROSITE" id="PS50109">
    <property type="entry name" value="HIS_KIN"/>
    <property type="match status" value="1"/>
</dbReference>
<dbReference type="InterPro" id="IPR036097">
    <property type="entry name" value="HisK_dim/P_sf"/>
</dbReference>
<dbReference type="InterPro" id="IPR011006">
    <property type="entry name" value="CheY-like_superfamily"/>
</dbReference>
<dbReference type="InterPro" id="IPR001610">
    <property type="entry name" value="PAC"/>
</dbReference>
<keyword evidence="10" id="KW-0812">Transmembrane</keyword>
<dbReference type="GO" id="GO:0006355">
    <property type="term" value="P:regulation of DNA-templated transcription"/>
    <property type="evidence" value="ECO:0007669"/>
    <property type="project" value="InterPro"/>
</dbReference>
<evidence type="ECO:0000256" key="3">
    <source>
        <dbReference type="ARBA" id="ARBA00022553"/>
    </source>
</evidence>
<dbReference type="PANTHER" id="PTHR43065">
    <property type="entry name" value="SENSOR HISTIDINE KINASE"/>
    <property type="match status" value="1"/>
</dbReference>
<dbReference type="SMART" id="SM00086">
    <property type="entry name" value="PAC"/>
    <property type="match status" value="2"/>
</dbReference>
<dbReference type="InterPro" id="IPR013656">
    <property type="entry name" value="PAS_4"/>
</dbReference>